<reference evidence="1" key="1">
    <citation type="journal article" date="2020" name="mSystems">
        <title>Genome- and Community-Level Interaction Insights into Carbon Utilization and Element Cycling Functions of Hydrothermarchaeota in Hydrothermal Sediment.</title>
        <authorList>
            <person name="Zhou Z."/>
            <person name="Liu Y."/>
            <person name="Xu W."/>
            <person name="Pan J."/>
            <person name="Luo Z.H."/>
            <person name="Li M."/>
        </authorList>
    </citation>
    <scope>NUCLEOTIDE SEQUENCE [LARGE SCALE GENOMIC DNA]</scope>
    <source>
        <strain evidence="1">SpSt-642</strain>
    </source>
</reference>
<keyword evidence="1" id="KW-0031">Aminopeptidase</keyword>
<keyword evidence="1" id="KW-0645">Protease</keyword>
<sequence length="282" mass="32064">MKAYVSLDIEGLPGLASITMLTPGSSQFNVGSRLITIFAKKTAEYLFENGFNKVVIADSHGYMTNIDYMEMPRNVSLIQGYPRPFSMVYGVDKSFDVVVFVGYHSGAGTVHGFLDHTYSGRVFHEIIVNDLRMSEYLLNSLYVGEIGLSVILLAGDEHLRNEVTEYTPWTVFIDFKKGITRYSAEYDSLEDVLDRFKRGLQIAVSRFKRGETKPFTIEKPYRVSVVLRDTLLADIAENIEGFSRKNAYTIFFETNSVKTILSRLMELSYIGMGIEYLREHVK</sequence>
<dbReference type="PIRSF" id="PIRSF015853">
    <property type="entry name" value="Pep_DppA"/>
    <property type="match status" value="1"/>
</dbReference>
<dbReference type="InterPro" id="IPR007035">
    <property type="entry name" value="Peptidase_M55"/>
</dbReference>
<dbReference type="Gene3D" id="3.30.1360.130">
    <property type="entry name" value="Dipeptide transport protein"/>
    <property type="match status" value="1"/>
</dbReference>
<protein>
    <submittedName>
        <fullName evidence="1">Aminopeptidase</fullName>
    </submittedName>
</protein>
<dbReference type="InterPro" id="IPR027476">
    <property type="entry name" value="DppA_N"/>
</dbReference>
<gene>
    <name evidence="1" type="ORF">ENU14_06030</name>
</gene>
<evidence type="ECO:0000313" key="1">
    <source>
        <dbReference type="EMBL" id="HGM59119.1"/>
    </source>
</evidence>
<dbReference type="SUPFAM" id="SSF63992">
    <property type="entry name" value="Dipeptide transport protein"/>
    <property type="match status" value="1"/>
</dbReference>
<dbReference type="AlphaFoldDB" id="A0A7C4H6K5"/>
<dbReference type="GO" id="GO:0004177">
    <property type="term" value="F:aminopeptidase activity"/>
    <property type="evidence" value="ECO:0007669"/>
    <property type="project" value="UniProtKB-KW"/>
</dbReference>
<dbReference type="InterPro" id="IPR036177">
    <property type="entry name" value="Peptidase_M55_sf"/>
</dbReference>
<proteinExistence type="predicted"/>
<dbReference type="EMBL" id="DTBJ01000052">
    <property type="protein sequence ID" value="HGM59119.1"/>
    <property type="molecule type" value="Genomic_DNA"/>
</dbReference>
<comment type="caution">
    <text evidence="1">The sequence shown here is derived from an EMBL/GenBank/DDBJ whole genome shotgun (WGS) entry which is preliminary data.</text>
</comment>
<organism evidence="1">
    <name type="scientific">Staphylothermus marinus</name>
    <dbReference type="NCBI Taxonomy" id="2280"/>
    <lineage>
        <taxon>Archaea</taxon>
        <taxon>Thermoproteota</taxon>
        <taxon>Thermoprotei</taxon>
        <taxon>Desulfurococcales</taxon>
        <taxon>Desulfurococcaceae</taxon>
        <taxon>Staphylothermus</taxon>
    </lineage>
</organism>
<name>A0A7C4H6K5_STAMA</name>
<keyword evidence="1" id="KW-0378">Hydrolase</keyword>
<accession>A0A7C4H6K5</accession>
<dbReference type="Pfam" id="PF04951">
    <property type="entry name" value="Peptidase_M55"/>
    <property type="match status" value="1"/>
</dbReference>
<dbReference type="Gene3D" id="3.40.50.10780">
    <property type="entry name" value="Dipeptide transport protein"/>
    <property type="match status" value="1"/>
</dbReference>